<dbReference type="Proteomes" id="UP000718564">
    <property type="component" value="Unassembled WGS sequence"/>
</dbReference>
<organism evidence="1 2">
    <name type="scientific">Brasilonema bromeliae SPC951</name>
    <dbReference type="NCBI Taxonomy" id="385972"/>
    <lineage>
        <taxon>Bacteria</taxon>
        <taxon>Bacillati</taxon>
        <taxon>Cyanobacteriota</taxon>
        <taxon>Cyanophyceae</taxon>
        <taxon>Nostocales</taxon>
        <taxon>Scytonemataceae</taxon>
        <taxon>Brasilonema</taxon>
        <taxon>Bromeliae group (in: Brasilonema)</taxon>
    </lineage>
</organism>
<evidence type="ECO:0000313" key="1">
    <source>
        <dbReference type="EMBL" id="NMG18927.1"/>
    </source>
</evidence>
<dbReference type="InterPro" id="IPR007367">
    <property type="entry name" value="DUF433"/>
</dbReference>
<gene>
    <name evidence="1" type="ORF">DP116_05475</name>
</gene>
<dbReference type="SUPFAM" id="SSF46689">
    <property type="entry name" value="Homeodomain-like"/>
    <property type="match status" value="1"/>
</dbReference>
<dbReference type="InterPro" id="IPR036388">
    <property type="entry name" value="WH-like_DNA-bd_sf"/>
</dbReference>
<evidence type="ECO:0008006" key="3">
    <source>
        <dbReference type="Google" id="ProtNLM"/>
    </source>
</evidence>
<dbReference type="RefSeq" id="WP_169154210.1">
    <property type="nucleotide sequence ID" value="NZ_CAWPJE010000385.1"/>
</dbReference>
<dbReference type="Gene3D" id="1.10.10.10">
    <property type="entry name" value="Winged helix-like DNA-binding domain superfamily/Winged helix DNA-binding domain"/>
    <property type="match status" value="1"/>
</dbReference>
<dbReference type="InterPro" id="IPR009057">
    <property type="entry name" value="Homeodomain-like_sf"/>
</dbReference>
<dbReference type="Pfam" id="PF04255">
    <property type="entry name" value="DUF433"/>
    <property type="match status" value="1"/>
</dbReference>
<sequence length="109" mass="12254">MSLILEQESPPLSQDTTGAIRVGNTRVLLELVIHAFQDGASPESIVQRYSSLSLSDVYLTIGYYLRHRDAVEAYLDQREQLAESVRQRLSSVQPDLSLVHSRLLAQQQS</sequence>
<reference evidence="1 2" key="1">
    <citation type="submission" date="2018-06" db="EMBL/GenBank/DDBJ databases">
        <title>Comparative genomics of Brasilonema spp. strains.</title>
        <authorList>
            <person name="Alvarenga D.O."/>
            <person name="Fiore M.F."/>
            <person name="Varani A.M."/>
        </authorList>
    </citation>
    <scope>NUCLEOTIDE SEQUENCE [LARGE SCALE GENOMIC DNA]</scope>
    <source>
        <strain evidence="1 2">SPC951</strain>
    </source>
</reference>
<proteinExistence type="predicted"/>
<protein>
    <recommendedName>
        <fullName evidence="3">DUF433 domain-containing protein</fullName>
    </recommendedName>
</protein>
<comment type="caution">
    <text evidence="1">The sequence shown here is derived from an EMBL/GenBank/DDBJ whole genome shotgun (WGS) entry which is preliminary data.</text>
</comment>
<name>A0ABX1P3N8_9CYAN</name>
<keyword evidence="2" id="KW-1185">Reference proteome</keyword>
<dbReference type="EMBL" id="QMEB01000026">
    <property type="protein sequence ID" value="NMG18927.1"/>
    <property type="molecule type" value="Genomic_DNA"/>
</dbReference>
<evidence type="ECO:0000313" key="2">
    <source>
        <dbReference type="Proteomes" id="UP000718564"/>
    </source>
</evidence>
<accession>A0ABX1P3N8</accession>